<dbReference type="PROSITE" id="PS00972">
    <property type="entry name" value="USP_1"/>
    <property type="match status" value="1"/>
</dbReference>
<evidence type="ECO:0000313" key="10">
    <source>
        <dbReference type="EMBL" id="KAF2239474.1"/>
    </source>
</evidence>
<dbReference type="InterPro" id="IPR038765">
    <property type="entry name" value="Papain-like_cys_pep_sf"/>
</dbReference>
<dbReference type="GO" id="GO:0016579">
    <property type="term" value="P:protein deubiquitination"/>
    <property type="evidence" value="ECO:0007669"/>
    <property type="project" value="InterPro"/>
</dbReference>
<feature type="compositionally biased region" description="Polar residues" evidence="8">
    <location>
        <begin position="902"/>
        <end position="911"/>
    </location>
</feature>
<keyword evidence="7" id="KW-0175">Coiled coil</keyword>
<evidence type="ECO:0000256" key="8">
    <source>
        <dbReference type="SAM" id="MobiDB-lite"/>
    </source>
</evidence>
<comment type="catalytic activity">
    <reaction evidence="1">
        <text>Thiol-dependent hydrolysis of ester, thioester, amide, peptide and isopeptide bonds formed by the C-terminal Gly of ubiquitin (a 76-residue protein attached to proteins as an intracellular targeting signal).</text>
        <dbReference type="EC" id="3.4.19.12"/>
    </reaction>
</comment>
<dbReference type="InterPro" id="IPR001394">
    <property type="entry name" value="Peptidase_C19_UCH"/>
</dbReference>
<dbReference type="InterPro" id="IPR018200">
    <property type="entry name" value="USP_CS"/>
</dbReference>
<dbReference type="PROSITE" id="PS00973">
    <property type="entry name" value="USP_2"/>
    <property type="match status" value="1"/>
</dbReference>
<feature type="coiled-coil region" evidence="7">
    <location>
        <begin position="1132"/>
        <end position="1166"/>
    </location>
</feature>
<dbReference type="InterPro" id="IPR028889">
    <property type="entry name" value="USP"/>
</dbReference>
<name>A0A6A6HMV8_VIRVR</name>
<feature type="compositionally biased region" description="Basic and acidic residues" evidence="8">
    <location>
        <begin position="792"/>
        <end position="819"/>
    </location>
</feature>
<sequence length="1268" mass="142742">MLSQPARAGKTAPRLLEDLLSYDPRTASTGKNLLADPAPIYDEKAYVPRLPRNSCRHQYILNDLQSETPFLDDRSGQDSKRRVTSICQNCRCHLTVTLDFGGSAWKTAPCPTAERPLHFFVLQSRREPPDPWLSEDVSVTGREQEYWFRCTARRCAATLTVKVSPPRLTSEQINLLTDSHRVRMRYNAAAAADSTRNFEEANGALVLYRLRTYLRDSLDPKSTRSEFPKKNKVFLVSFGRDCDDLLRSLGFADETDLEGEPIWCLPRPPPKVDKFDQSSHRAFLEDVMEELGILTLNRPASERSLIKNFNYQPIPSRKDLERVLGMLDYEKSSSSRRYDPGTPEHPYYASLGAVADFSDNLLLYSYDRQVESDGQNSPYYFECLQDLATGRNSETLQTKVATLASQDQISRKDVAKAYKYFGIDENHLEIVSDDHILGLFQSRIPDIGPAQETEMRDMLRTLARARNSALLSNAASDTIETYGQALSWLGAEVTTPDDFILTLFKMKVDESPSHRETAQKAVQLVADTRKSEGLQTFLMTGEIGESELEPAEAYRILDIPDRTIDDDFIISIYELRLEEAPIREKEFARALKSIAKEKGSRRLAGIVGLDQSSIKSPVGPPLQEWPVGLPNLANTCYLNSVVQLLFSLKPFRDLVLNFERYKMDMTPQNMPEKRVGGAIRTVKEVELSQQFVSALGKVFNDMIYADTRIAKYDTEFARLTLASLSKDLLSRRRSTVSANRPSIMQDVQSEQRLQTLPESDSTRIEQTSSDQPSGSRASSQETLVEISLTESSNRDGSKDIHMTDIDTSQTDRSKVKDTTNDQTMGGQSTVTDMLDGEGSNEHIEHASTESAVNGDDAMAIEPSTTSGHDSKSSLTTNGTTNTANPPPTRAAPKPELPPRPNENGQKNSQISAVEDTAKQQDAAEVTDNIVSKLRTAIKPTGFDSRGEQMDQIRELLFGTQKDVIVRADGKEDTITSIFDNIRLHLPTSLHIYDALDDVFDIQDKELDGGIVQGHTAIESRPPVLGMQVERGGWDDTKKQSYKIENHLQLEDIIYLDRYMDSDDPQLNRMKQQKWQWRKERAALQAERAILVGPHKGMDAPTTIGEAARFITSLEGVAKNENSGAPSIDDDLAPSLQRKAAELEHLLAQTTQNLEKLSRKMNSQFSKYQSAPYRLYALCMHRGNPGFGHYWVYIHDFANGIWRKYNDERVEKVNDPGVEIFQPSKESSPIPTPHYVIYIRDDIKELVVEPVCRDPTQTRRRGEVEMKDA</sequence>
<dbReference type="GO" id="GO:0061136">
    <property type="term" value="P:regulation of proteasomal protein catabolic process"/>
    <property type="evidence" value="ECO:0007669"/>
    <property type="project" value="TreeGrafter"/>
</dbReference>
<feature type="domain" description="USP" evidence="9">
    <location>
        <begin position="627"/>
        <end position="1240"/>
    </location>
</feature>
<keyword evidence="5" id="KW-0378">Hydrolase</keyword>
<feature type="region of interest" description="Disordered" evidence="8">
    <location>
        <begin position="730"/>
        <end position="925"/>
    </location>
</feature>
<dbReference type="Gene3D" id="3.90.70.10">
    <property type="entry name" value="Cysteine proteinases"/>
    <property type="match status" value="2"/>
</dbReference>
<keyword evidence="6" id="KW-0788">Thiol protease</keyword>
<reference evidence="10" key="1">
    <citation type="journal article" date="2020" name="Stud. Mycol.">
        <title>101 Dothideomycetes genomes: a test case for predicting lifestyles and emergence of pathogens.</title>
        <authorList>
            <person name="Haridas S."/>
            <person name="Albert R."/>
            <person name="Binder M."/>
            <person name="Bloem J."/>
            <person name="Labutti K."/>
            <person name="Salamov A."/>
            <person name="Andreopoulos B."/>
            <person name="Baker S."/>
            <person name="Barry K."/>
            <person name="Bills G."/>
            <person name="Bluhm B."/>
            <person name="Cannon C."/>
            <person name="Castanera R."/>
            <person name="Culley D."/>
            <person name="Daum C."/>
            <person name="Ezra D."/>
            <person name="Gonzalez J."/>
            <person name="Henrissat B."/>
            <person name="Kuo A."/>
            <person name="Liang C."/>
            <person name="Lipzen A."/>
            <person name="Lutzoni F."/>
            <person name="Magnuson J."/>
            <person name="Mondo S."/>
            <person name="Nolan M."/>
            <person name="Ohm R."/>
            <person name="Pangilinan J."/>
            <person name="Park H.-J."/>
            <person name="Ramirez L."/>
            <person name="Alfaro M."/>
            <person name="Sun H."/>
            <person name="Tritt A."/>
            <person name="Yoshinaga Y."/>
            <person name="Zwiers L.-H."/>
            <person name="Turgeon B."/>
            <person name="Goodwin S."/>
            <person name="Spatafora J."/>
            <person name="Crous P."/>
            <person name="Grigoriev I."/>
        </authorList>
    </citation>
    <scope>NUCLEOTIDE SEQUENCE</scope>
    <source>
        <strain evidence="10">Tuck. ex Michener</strain>
    </source>
</reference>
<dbReference type="Proteomes" id="UP000800092">
    <property type="component" value="Unassembled WGS sequence"/>
</dbReference>
<feature type="compositionally biased region" description="Pro residues" evidence="8">
    <location>
        <begin position="884"/>
        <end position="900"/>
    </location>
</feature>
<accession>A0A6A6HMV8</accession>
<dbReference type="SUPFAM" id="SSF54001">
    <property type="entry name" value="Cysteine proteinases"/>
    <property type="match status" value="1"/>
</dbReference>
<dbReference type="GO" id="GO:0004843">
    <property type="term" value="F:cysteine-type deubiquitinase activity"/>
    <property type="evidence" value="ECO:0007669"/>
    <property type="project" value="UniProtKB-EC"/>
</dbReference>
<dbReference type="PROSITE" id="PS50235">
    <property type="entry name" value="USP_3"/>
    <property type="match status" value="1"/>
</dbReference>
<dbReference type="AlphaFoldDB" id="A0A6A6HMV8"/>
<evidence type="ECO:0000256" key="2">
    <source>
        <dbReference type="ARBA" id="ARBA00012759"/>
    </source>
</evidence>
<evidence type="ECO:0000256" key="7">
    <source>
        <dbReference type="SAM" id="Coils"/>
    </source>
</evidence>
<protein>
    <recommendedName>
        <fullName evidence="2">ubiquitinyl hydrolase 1</fullName>
        <ecNumber evidence="2">3.4.19.12</ecNumber>
    </recommendedName>
</protein>
<dbReference type="EMBL" id="ML991772">
    <property type="protein sequence ID" value="KAF2239474.1"/>
    <property type="molecule type" value="Genomic_DNA"/>
</dbReference>
<evidence type="ECO:0000256" key="5">
    <source>
        <dbReference type="ARBA" id="ARBA00022801"/>
    </source>
</evidence>
<dbReference type="GO" id="GO:0043161">
    <property type="term" value="P:proteasome-mediated ubiquitin-dependent protein catabolic process"/>
    <property type="evidence" value="ECO:0007669"/>
    <property type="project" value="InterPro"/>
</dbReference>
<gene>
    <name evidence="10" type="ORF">EV356DRAFT_562948</name>
</gene>
<keyword evidence="3" id="KW-0645">Protease</keyword>
<keyword evidence="11" id="KW-1185">Reference proteome</keyword>
<dbReference type="PANTHER" id="PTHR43982:SF6">
    <property type="entry name" value="UBIQUITIN CARBOXYL-TERMINAL HYDROLASE 2-RELATED"/>
    <property type="match status" value="1"/>
</dbReference>
<evidence type="ECO:0000256" key="6">
    <source>
        <dbReference type="ARBA" id="ARBA00022807"/>
    </source>
</evidence>
<organism evidence="10 11">
    <name type="scientific">Viridothelium virens</name>
    <name type="common">Speckled blister lichen</name>
    <name type="synonym">Trypethelium virens</name>
    <dbReference type="NCBI Taxonomy" id="1048519"/>
    <lineage>
        <taxon>Eukaryota</taxon>
        <taxon>Fungi</taxon>
        <taxon>Dikarya</taxon>
        <taxon>Ascomycota</taxon>
        <taxon>Pezizomycotina</taxon>
        <taxon>Dothideomycetes</taxon>
        <taxon>Dothideomycetes incertae sedis</taxon>
        <taxon>Trypetheliales</taxon>
        <taxon>Trypetheliaceae</taxon>
        <taxon>Viridothelium</taxon>
    </lineage>
</organism>
<dbReference type="EC" id="3.4.19.12" evidence="2"/>
<proteinExistence type="predicted"/>
<evidence type="ECO:0000313" key="11">
    <source>
        <dbReference type="Proteomes" id="UP000800092"/>
    </source>
</evidence>
<evidence type="ECO:0000259" key="9">
    <source>
        <dbReference type="PROSITE" id="PS50235"/>
    </source>
</evidence>
<evidence type="ECO:0000256" key="3">
    <source>
        <dbReference type="ARBA" id="ARBA00022670"/>
    </source>
</evidence>
<feature type="compositionally biased region" description="Polar residues" evidence="8">
    <location>
        <begin position="820"/>
        <end position="831"/>
    </location>
</feature>
<dbReference type="GO" id="GO:0070628">
    <property type="term" value="F:proteasome binding"/>
    <property type="evidence" value="ECO:0007669"/>
    <property type="project" value="TreeGrafter"/>
</dbReference>
<dbReference type="Pfam" id="PF13446">
    <property type="entry name" value="RPT"/>
    <property type="match status" value="4"/>
</dbReference>
<dbReference type="Pfam" id="PF00443">
    <property type="entry name" value="UCH"/>
    <property type="match status" value="2"/>
</dbReference>
<evidence type="ECO:0000256" key="4">
    <source>
        <dbReference type="ARBA" id="ARBA00022786"/>
    </source>
</evidence>
<dbReference type="OrthoDB" id="2420415at2759"/>
<keyword evidence="4" id="KW-0833">Ubl conjugation pathway</keyword>
<evidence type="ECO:0000256" key="1">
    <source>
        <dbReference type="ARBA" id="ARBA00000707"/>
    </source>
</evidence>
<dbReference type="InterPro" id="IPR044635">
    <property type="entry name" value="UBP14-like"/>
</dbReference>
<dbReference type="PANTHER" id="PTHR43982">
    <property type="entry name" value="UBIQUITIN CARBOXYL-TERMINAL HYDROLASE"/>
    <property type="match status" value="1"/>
</dbReference>
<dbReference type="InterPro" id="IPR025305">
    <property type="entry name" value="UCH_repeat_domain"/>
</dbReference>
<feature type="compositionally biased region" description="Polar residues" evidence="8">
    <location>
        <begin position="735"/>
        <end position="782"/>
    </location>
</feature>